<dbReference type="EMBL" id="CM039435">
    <property type="protein sequence ID" value="KAI4316073.1"/>
    <property type="molecule type" value="Genomic_DNA"/>
</dbReference>
<sequence>MSDQQRPTYEYGHGLYESPHPARQTVKFLTAVTIGVTLLLLSALTLTGTVISLILATPVLVLFSPILVPAAIVLFLAATGFMFSGGCGVAAVTALTWIYNYVSGKNPPGSDRLDYATSVIADKARDVKERAKDYGHYAQNRAHETTQGA</sequence>
<dbReference type="Proteomes" id="UP000828941">
    <property type="component" value="Chromosome 10"/>
</dbReference>
<comment type="caution">
    <text evidence="1">The sequence shown here is derived from an EMBL/GenBank/DDBJ whole genome shotgun (WGS) entry which is preliminary data.</text>
</comment>
<evidence type="ECO:0000313" key="1">
    <source>
        <dbReference type="EMBL" id="KAI4316073.1"/>
    </source>
</evidence>
<organism evidence="1 2">
    <name type="scientific">Bauhinia variegata</name>
    <name type="common">Purple orchid tree</name>
    <name type="synonym">Phanera variegata</name>
    <dbReference type="NCBI Taxonomy" id="167791"/>
    <lineage>
        <taxon>Eukaryota</taxon>
        <taxon>Viridiplantae</taxon>
        <taxon>Streptophyta</taxon>
        <taxon>Embryophyta</taxon>
        <taxon>Tracheophyta</taxon>
        <taxon>Spermatophyta</taxon>
        <taxon>Magnoliopsida</taxon>
        <taxon>eudicotyledons</taxon>
        <taxon>Gunneridae</taxon>
        <taxon>Pentapetalae</taxon>
        <taxon>rosids</taxon>
        <taxon>fabids</taxon>
        <taxon>Fabales</taxon>
        <taxon>Fabaceae</taxon>
        <taxon>Cercidoideae</taxon>
        <taxon>Cercideae</taxon>
        <taxon>Bauhiniinae</taxon>
        <taxon>Bauhinia</taxon>
    </lineage>
</organism>
<gene>
    <name evidence="1" type="ORF">L6164_024090</name>
</gene>
<accession>A0ACB9LWQ8</accession>
<proteinExistence type="predicted"/>
<evidence type="ECO:0000313" key="2">
    <source>
        <dbReference type="Proteomes" id="UP000828941"/>
    </source>
</evidence>
<name>A0ACB9LWQ8_BAUVA</name>
<keyword evidence="2" id="KW-1185">Reference proteome</keyword>
<reference evidence="1 2" key="1">
    <citation type="journal article" date="2022" name="DNA Res.">
        <title>Chromosomal-level genome assembly of the orchid tree Bauhinia variegata (Leguminosae; Cercidoideae) supports the allotetraploid origin hypothesis of Bauhinia.</title>
        <authorList>
            <person name="Zhong Y."/>
            <person name="Chen Y."/>
            <person name="Zheng D."/>
            <person name="Pang J."/>
            <person name="Liu Y."/>
            <person name="Luo S."/>
            <person name="Meng S."/>
            <person name="Qian L."/>
            <person name="Wei D."/>
            <person name="Dai S."/>
            <person name="Zhou R."/>
        </authorList>
    </citation>
    <scope>NUCLEOTIDE SEQUENCE [LARGE SCALE GENOMIC DNA]</scope>
    <source>
        <strain evidence="1">BV-YZ2020</strain>
    </source>
</reference>
<protein>
    <submittedName>
        <fullName evidence="1">Uncharacterized protein</fullName>
    </submittedName>
</protein>